<dbReference type="Proteomes" id="UP001162501">
    <property type="component" value="Chromosome 29"/>
</dbReference>
<reference evidence="1" key="1">
    <citation type="submission" date="2023-05" db="EMBL/GenBank/DDBJ databases">
        <authorList>
            <consortium name="ELIXIR-Norway"/>
        </authorList>
    </citation>
    <scope>NUCLEOTIDE SEQUENCE</scope>
</reference>
<protein>
    <submittedName>
        <fullName evidence="1">Uncharacterized protein</fullName>
    </submittedName>
</protein>
<evidence type="ECO:0000313" key="1">
    <source>
        <dbReference type="EMBL" id="CAN0414510.1"/>
    </source>
</evidence>
<sequence>MRKGTSFQVVDGPGPAMPASVGALGTAFRPVKEKSLSLVVGIEDPRSDCKLQCEKIAKERTLQNSFCEASITLIAKPDSDTKKKENYKPA</sequence>
<proteinExistence type="predicted"/>
<gene>
    <name evidence="1" type="ORF">MRATA1EN22A_LOCUS18104</name>
</gene>
<reference evidence="1" key="2">
    <citation type="submission" date="2025-03" db="EMBL/GenBank/DDBJ databases">
        <authorList>
            <consortium name="ELIXIR-Norway"/>
            <consortium name="Elixir Norway"/>
        </authorList>
    </citation>
    <scope>NUCLEOTIDE SEQUENCE</scope>
</reference>
<name>A0AC59ZG15_RANTA</name>
<dbReference type="EMBL" id="OX596113">
    <property type="protein sequence ID" value="CAN0414510.1"/>
    <property type="molecule type" value="Genomic_DNA"/>
</dbReference>
<evidence type="ECO:0000313" key="2">
    <source>
        <dbReference type="Proteomes" id="UP001162501"/>
    </source>
</evidence>
<accession>A0AC59ZG15</accession>
<organism evidence="1 2">
    <name type="scientific">Rangifer tarandus platyrhynchus</name>
    <name type="common">Svalbard reindeer</name>
    <dbReference type="NCBI Taxonomy" id="3082113"/>
    <lineage>
        <taxon>Eukaryota</taxon>
        <taxon>Metazoa</taxon>
        <taxon>Chordata</taxon>
        <taxon>Craniata</taxon>
        <taxon>Vertebrata</taxon>
        <taxon>Euteleostomi</taxon>
        <taxon>Mammalia</taxon>
        <taxon>Eutheria</taxon>
        <taxon>Laurasiatheria</taxon>
        <taxon>Artiodactyla</taxon>
        <taxon>Ruminantia</taxon>
        <taxon>Pecora</taxon>
        <taxon>Cervidae</taxon>
        <taxon>Odocoileinae</taxon>
        <taxon>Rangifer</taxon>
    </lineage>
</organism>